<dbReference type="InterPro" id="IPR006145">
    <property type="entry name" value="PsdUridine_synth_RsuA/RluA"/>
</dbReference>
<dbReference type="InterPro" id="IPR020103">
    <property type="entry name" value="PsdUridine_synth_cat_dom_sf"/>
</dbReference>
<evidence type="ECO:0000256" key="2">
    <source>
        <dbReference type="ARBA" id="ARBA00022884"/>
    </source>
</evidence>
<dbReference type="GO" id="GO:0003723">
    <property type="term" value="F:RNA binding"/>
    <property type="evidence" value="ECO:0007669"/>
    <property type="project" value="UniProtKB-KW"/>
</dbReference>
<dbReference type="Pfam" id="PF00849">
    <property type="entry name" value="PseudoU_synth_2"/>
    <property type="match status" value="1"/>
</dbReference>
<evidence type="ECO:0000259" key="8">
    <source>
        <dbReference type="Pfam" id="PF00849"/>
    </source>
</evidence>
<dbReference type="PROSITE" id="PS01149">
    <property type="entry name" value="PSI_RSU"/>
    <property type="match status" value="1"/>
</dbReference>
<protein>
    <recommendedName>
        <fullName evidence="7">Pseudouridine synthase</fullName>
        <ecNumber evidence="7">5.4.99.-</ecNumber>
    </recommendedName>
</protein>
<dbReference type="InterPro" id="IPR000748">
    <property type="entry name" value="PsdUridine_synth_RsuA/RluB/E/F"/>
</dbReference>
<feature type="domain" description="RNA-binding S4" evidence="9">
    <location>
        <begin position="3"/>
        <end position="36"/>
    </location>
</feature>
<dbReference type="InterPro" id="IPR020094">
    <property type="entry name" value="TruA/RsuA/RluB/E/F_N"/>
</dbReference>
<dbReference type="Pfam" id="PF01479">
    <property type="entry name" value="S4"/>
    <property type="match status" value="1"/>
</dbReference>
<dbReference type="PANTHER" id="PTHR47683:SF3">
    <property type="entry name" value="RIBOSOMAL LARGE SUBUNIT PSEUDOURIDINE SYNTHASE B"/>
    <property type="match status" value="1"/>
</dbReference>
<dbReference type="InterPro" id="IPR050343">
    <property type="entry name" value="RsuA_PseudoU_synthase"/>
</dbReference>
<name>A0A451CYD6_9GAMM</name>
<dbReference type="InterPro" id="IPR002942">
    <property type="entry name" value="S4_RNA-bd"/>
</dbReference>
<organism evidence="10 11">
    <name type="scientific">Buchnera aphidicola</name>
    <name type="common">Cinara cuneomaculata</name>
    <dbReference type="NCBI Taxonomy" id="1660040"/>
    <lineage>
        <taxon>Bacteria</taxon>
        <taxon>Pseudomonadati</taxon>
        <taxon>Pseudomonadota</taxon>
        <taxon>Gammaproteobacteria</taxon>
        <taxon>Enterobacterales</taxon>
        <taxon>Erwiniaceae</taxon>
        <taxon>Buchnera</taxon>
    </lineage>
</organism>
<dbReference type="Gene3D" id="3.10.290.10">
    <property type="entry name" value="RNA-binding S4 domain"/>
    <property type="match status" value="1"/>
</dbReference>
<evidence type="ECO:0000256" key="1">
    <source>
        <dbReference type="ARBA" id="ARBA00008348"/>
    </source>
</evidence>
<evidence type="ECO:0000256" key="7">
    <source>
        <dbReference type="RuleBase" id="RU003887"/>
    </source>
</evidence>
<evidence type="ECO:0000256" key="3">
    <source>
        <dbReference type="ARBA" id="ARBA00023235"/>
    </source>
</evidence>
<dbReference type="InterPro" id="IPR018496">
    <property type="entry name" value="PsdUridine_synth_RsuA/RluB_CS"/>
</dbReference>
<keyword evidence="3 7" id="KW-0413">Isomerase</keyword>
<dbReference type="AlphaFoldDB" id="A0A451CYD6"/>
<dbReference type="Gene3D" id="3.30.70.1560">
    <property type="entry name" value="Alpha-L RNA-binding motif"/>
    <property type="match status" value="1"/>
</dbReference>
<dbReference type="GO" id="GO:0160139">
    <property type="term" value="F:23S rRNA pseudouridine(2605) synthase activity"/>
    <property type="evidence" value="ECO:0007669"/>
    <property type="project" value="UniProtKB-EC"/>
</dbReference>
<comment type="catalytic activity">
    <reaction evidence="4">
        <text>uridine(2605) in 23S rRNA = pseudouridine(2605) in 23S rRNA</text>
        <dbReference type="Rhea" id="RHEA:42520"/>
        <dbReference type="Rhea" id="RHEA-COMP:10095"/>
        <dbReference type="Rhea" id="RHEA-COMP:10096"/>
        <dbReference type="ChEBI" id="CHEBI:65314"/>
        <dbReference type="ChEBI" id="CHEBI:65315"/>
        <dbReference type="EC" id="5.4.99.22"/>
    </reaction>
</comment>
<dbReference type="InterPro" id="IPR036986">
    <property type="entry name" value="S4_RNA-bd_sf"/>
</dbReference>
<sequence length="250" mass="29492">MKERIQKILSRYGFGSRRNIEKKICKKLIKINGKSVFLGQSFIRNDIRYISLDNKIYFLTPDIIRIIIYNKPIGEICSRKDTNNRITVFNKLPQLNHSNWINIGRLDINTSGLLLFTNYGELAYRLMHPRYMIKREYLVRVYGNISHEKILILKHGIKIGNSISKFLDIVSYNNNKKNQWFKVSLLQGKNHEVRLLWNSIGIKVNRLIRISYGVARLPKYLKPGKFITLNSTYINKIFYSVNLKLYNCML</sequence>
<dbReference type="InterPro" id="IPR042092">
    <property type="entry name" value="PsdUridine_s_RsuA/RluB/E/F_cat"/>
</dbReference>
<comment type="similarity">
    <text evidence="1 7">Belongs to the pseudouridine synthase RsuA family.</text>
</comment>
<feature type="domain" description="Pseudouridine synthase RsuA/RluA-like" evidence="8">
    <location>
        <begin position="66"/>
        <end position="196"/>
    </location>
</feature>
<dbReference type="EMBL" id="LR217695">
    <property type="protein sequence ID" value="VFP78175.1"/>
    <property type="molecule type" value="Genomic_DNA"/>
</dbReference>
<keyword evidence="2 6" id="KW-0694">RNA-binding</keyword>
<accession>A0A451CYD6</accession>
<evidence type="ECO:0000256" key="5">
    <source>
        <dbReference type="ARBA" id="ARBA00037383"/>
    </source>
</evidence>
<dbReference type="RefSeq" id="WP_154027381.1">
    <property type="nucleotide sequence ID" value="NZ_LR217695.1"/>
</dbReference>
<evidence type="ECO:0000313" key="11">
    <source>
        <dbReference type="Proteomes" id="UP000294404"/>
    </source>
</evidence>
<comment type="function">
    <text evidence="5">Responsible for synthesis of pseudouridine from uracil-2605 in 23S ribosomal RNA.</text>
</comment>
<dbReference type="PANTHER" id="PTHR47683">
    <property type="entry name" value="PSEUDOURIDINE SYNTHASE FAMILY PROTEIN-RELATED"/>
    <property type="match status" value="1"/>
</dbReference>
<dbReference type="PROSITE" id="PS50889">
    <property type="entry name" value="S4"/>
    <property type="match status" value="1"/>
</dbReference>
<evidence type="ECO:0000256" key="6">
    <source>
        <dbReference type="PROSITE-ProRule" id="PRU00182"/>
    </source>
</evidence>
<dbReference type="EC" id="5.4.99.-" evidence="7"/>
<evidence type="ECO:0000259" key="9">
    <source>
        <dbReference type="Pfam" id="PF01479"/>
    </source>
</evidence>
<dbReference type="NCBIfam" id="TIGR00093">
    <property type="entry name" value="pseudouridine synthase"/>
    <property type="match status" value="1"/>
</dbReference>
<proteinExistence type="inferred from homology"/>
<dbReference type="OrthoDB" id="9807213at2"/>
<gene>
    <name evidence="10" type="primary">rluB</name>
    <name evidence="10" type="ORF">BUCICUMA2628_185</name>
</gene>
<dbReference type="Gene3D" id="3.30.70.580">
    <property type="entry name" value="Pseudouridine synthase I, catalytic domain, N-terminal subdomain"/>
    <property type="match status" value="1"/>
</dbReference>
<reference evidence="10 11" key="1">
    <citation type="submission" date="2019-02" db="EMBL/GenBank/DDBJ databases">
        <authorList>
            <person name="Manzano-Marin A."/>
            <person name="Manzano-Marin A."/>
        </authorList>
    </citation>
    <scope>NUCLEOTIDE SEQUENCE [LARGE SCALE GENOMIC DNA]</scope>
    <source>
        <strain evidence="10 11">BuCicuneomaculata</strain>
    </source>
</reference>
<dbReference type="Proteomes" id="UP000294404">
    <property type="component" value="Chromosome"/>
</dbReference>
<dbReference type="GO" id="GO:0000455">
    <property type="term" value="P:enzyme-directed rRNA pseudouridine synthesis"/>
    <property type="evidence" value="ECO:0007669"/>
    <property type="project" value="UniProtKB-ARBA"/>
</dbReference>
<dbReference type="SUPFAM" id="SSF55120">
    <property type="entry name" value="Pseudouridine synthase"/>
    <property type="match status" value="1"/>
</dbReference>
<dbReference type="SUPFAM" id="SSF55174">
    <property type="entry name" value="Alpha-L RNA-binding motif"/>
    <property type="match status" value="1"/>
</dbReference>
<evidence type="ECO:0000313" key="10">
    <source>
        <dbReference type="EMBL" id="VFP78175.1"/>
    </source>
</evidence>
<evidence type="ECO:0000256" key="4">
    <source>
        <dbReference type="ARBA" id="ARBA00036944"/>
    </source>
</evidence>